<proteinExistence type="predicted"/>
<dbReference type="AlphaFoldDB" id="A0A0E9RN37"/>
<protein>
    <submittedName>
        <fullName evidence="1">Uncharacterized protein</fullName>
    </submittedName>
</protein>
<name>A0A0E9RN37_ANGAN</name>
<reference evidence="1" key="1">
    <citation type="submission" date="2014-11" db="EMBL/GenBank/DDBJ databases">
        <authorList>
            <person name="Amaro Gonzalez C."/>
        </authorList>
    </citation>
    <scope>NUCLEOTIDE SEQUENCE</scope>
</reference>
<evidence type="ECO:0000313" key="1">
    <source>
        <dbReference type="EMBL" id="JAH29835.1"/>
    </source>
</evidence>
<dbReference type="EMBL" id="GBXM01078742">
    <property type="protein sequence ID" value="JAH29835.1"/>
    <property type="molecule type" value="Transcribed_RNA"/>
</dbReference>
<organism evidence="1">
    <name type="scientific">Anguilla anguilla</name>
    <name type="common">European freshwater eel</name>
    <name type="synonym">Muraena anguilla</name>
    <dbReference type="NCBI Taxonomy" id="7936"/>
    <lineage>
        <taxon>Eukaryota</taxon>
        <taxon>Metazoa</taxon>
        <taxon>Chordata</taxon>
        <taxon>Craniata</taxon>
        <taxon>Vertebrata</taxon>
        <taxon>Euteleostomi</taxon>
        <taxon>Actinopterygii</taxon>
        <taxon>Neopterygii</taxon>
        <taxon>Teleostei</taxon>
        <taxon>Anguilliformes</taxon>
        <taxon>Anguillidae</taxon>
        <taxon>Anguilla</taxon>
    </lineage>
</organism>
<accession>A0A0E9RN37</accession>
<reference evidence="1" key="2">
    <citation type="journal article" date="2015" name="Fish Shellfish Immunol.">
        <title>Early steps in the European eel (Anguilla anguilla)-Vibrio vulnificus interaction in the gills: Role of the RtxA13 toxin.</title>
        <authorList>
            <person name="Callol A."/>
            <person name="Pajuelo D."/>
            <person name="Ebbesson L."/>
            <person name="Teles M."/>
            <person name="MacKenzie S."/>
            <person name="Amaro C."/>
        </authorList>
    </citation>
    <scope>NUCLEOTIDE SEQUENCE</scope>
</reference>
<sequence length="61" mass="6682">MSVRPHRGILKAQRSYYVNPARVGLSLPETRMSFLRAQTAYSDLVNSGSLASDFHSPVTGS</sequence>